<sequence length="927" mass="103524">MGERRGTKALELWCKRVTQGYDGVSIENMSTSWKDGLAFCALIHHFRPDLIDYNSLDKNDIYGNNELAFRVAENHLGIPALLDPEDMVCVEIPDRLSILTYLSQFYQTFSSQATTPVKTSPESPTTVERPRTNTGSGQNAPTKFYENTLRGVLRNLKKKQSISLIILYLPVAALLVLPIAHIRYYYSGQSAISVLRLFQLGAGVGGCRVCNQSVFLAQRLLISGHLFHRTCFKCARCSALLSVANYYETQDGKYCCETCPDEERTVSPTVSSTTAATSTPQSQQPSLVGDRRALFETLAAADCTDDVKASKKAQRPVTLKMVDPLTTTTAAAAVEKSAVTCSDDNDSGVVVDSDKKESSDAKTSASVTGSRETLSDVVAVVADEDGESALPPPSSADDLVMDNATAAVVVFDQLPDVGGSPVVVESSPPTLPLSDDSKRPDDEIVVEPLKHVQIPPISDDLKQVLELPPASKAPAEEQLESPEDYEIKTLSNKLLKMDYYESNKEVPVPSPRKRIKSPIKTNYPENLNPFDDEEDDGNNNKNDSTNPFGSDFEDEEISVKKNVSLNPFSSDEDDNEPVSQPPLPKPRTVLSPILKPRYQTHRKQSSASSISSYSNTPRKKKPAPPPPVSRLSLGNIEYSNNMHMSSPNSLEDSSCSGSEPSSTTNQERYRLHKSTHGKWKRKKGPAPQCPIPQRRRIKPMPMEDIKQELLDIEIKQQELERQGVKLEKDIRLKCNEDLNNVDVEEMVLQLFELVNEKNELFRKHAELMYLRKQHNFEEEHAELEYQIRVLMSKPDHTKTDTEKAREEELIRRLVEVVERRNEIVESLEKDRLREAEEDRSVFNQIGTFAQDETLPCIKPVNTTVMEGKNNFSKRLLKNIKKVKSKKDKQEVASPSQSPSNSSHSKGTLKKFMTLGHSSKKLLRPKSS</sequence>
<feature type="region of interest" description="Disordered" evidence="10">
    <location>
        <begin position="418"/>
        <end position="440"/>
    </location>
</feature>
<evidence type="ECO:0000313" key="15">
    <source>
        <dbReference type="EMBL" id="KAE9526724.1"/>
    </source>
</evidence>
<dbReference type="SMART" id="SM00132">
    <property type="entry name" value="LIM"/>
    <property type="match status" value="1"/>
</dbReference>
<feature type="compositionally biased region" description="Low complexity" evidence="10">
    <location>
        <begin position="266"/>
        <end position="286"/>
    </location>
</feature>
<evidence type="ECO:0000256" key="4">
    <source>
        <dbReference type="ARBA" id="ARBA00022753"/>
    </source>
</evidence>
<evidence type="ECO:0000256" key="7">
    <source>
        <dbReference type="ARBA" id="ARBA00023054"/>
    </source>
</evidence>
<dbReference type="Proteomes" id="UP000475862">
    <property type="component" value="Unassembled WGS sequence"/>
</dbReference>
<keyword evidence="6 8" id="KW-0440">LIM domain</keyword>
<accession>A0A6G0T650</accession>
<feature type="compositionally biased region" description="Basic residues" evidence="10">
    <location>
        <begin position="917"/>
        <end position="927"/>
    </location>
</feature>
<dbReference type="Pfam" id="PF12130">
    <property type="entry name" value="bMERB_dom"/>
    <property type="match status" value="1"/>
</dbReference>
<keyword evidence="11" id="KW-0812">Transmembrane</keyword>
<protein>
    <recommendedName>
        <fullName evidence="17">MICAL-like protein 2</fullName>
    </recommendedName>
</protein>
<keyword evidence="3 8" id="KW-0479">Metal-binding</keyword>
<keyword evidence="11" id="KW-1133">Transmembrane helix</keyword>
<feature type="transmembrane region" description="Helical" evidence="11">
    <location>
        <begin position="164"/>
        <end position="186"/>
    </location>
</feature>
<dbReference type="CDD" id="cd09400">
    <property type="entry name" value="LIM_like_1"/>
    <property type="match status" value="1"/>
</dbReference>
<evidence type="ECO:0000256" key="5">
    <source>
        <dbReference type="ARBA" id="ARBA00022833"/>
    </source>
</evidence>
<dbReference type="InterPro" id="IPR036872">
    <property type="entry name" value="CH_dom_sf"/>
</dbReference>
<feature type="region of interest" description="Disordered" evidence="10">
    <location>
        <begin position="882"/>
        <end position="927"/>
    </location>
</feature>
<feature type="coiled-coil region" evidence="9">
    <location>
        <begin position="702"/>
        <end position="729"/>
    </location>
</feature>
<feature type="region of interest" description="Disordered" evidence="10">
    <location>
        <begin position="266"/>
        <end position="287"/>
    </location>
</feature>
<dbReference type="PANTHER" id="PTHR23167">
    <property type="entry name" value="CALPONIN HOMOLOGY DOMAIN-CONTAINING PROTEIN DDB_G0272472-RELATED"/>
    <property type="match status" value="1"/>
</dbReference>
<comment type="caution">
    <text evidence="15">The sequence shown here is derived from an EMBL/GenBank/DDBJ whole genome shotgun (WGS) entry which is preliminary data.</text>
</comment>
<reference evidence="15 16" key="1">
    <citation type="submission" date="2019-08" db="EMBL/GenBank/DDBJ databases">
        <title>The genome of the soybean aphid Biotype 1, its phylome, world population structure and adaptation to the North American continent.</title>
        <authorList>
            <person name="Giordano R."/>
            <person name="Donthu R.K."/>
            <person name="Hernandez A.G."/>
            <person name="Wright C.L."/>
            <person name="Zimin A.V."/>
        </authorList>
    </citation>
    <scope>NUCLEOTIDE SEQUENCE [LARGE SCALE GENOMIC DNA]</scope>
    <source>
        <tissue evidence="15">Whole aphids</tissue>
    </source>
</reference>
<dbReference type="InterPro" id="IPR001715">
    <property type="entry name" value="CH_dom"/>
</dbReference>
<dbReference type="PROSITE" id="PS50021">
    <property type="entry name" value="CH"/>
    <property type="match status" value="1"/>
</dbReference>
<evidence type="ECO:0000259" key="12">
    <source>
        <dbReference type="PROSITE" id="PS50021"/>
    </source>
</evidence>
<feature type="compositionally biased region" description="Low complexity" evidence="10">
    <location>
        <begin position="418"/>
        <end position="434"/>
    </location>
</feature>
<evidence type="ECO:0000256" key="1">
    <source>
        <dbReference type="ARBA" id="ARBA00004177"/>
    </source>
</evidence>
<proteinExistence type="predicted"/>
<dbReference type="Pfam" id="PF00307">
    <property type="entry name" value="CH"/>
    <property type="match status" value="1"/>
</dbReference>
<dbReference type="GO" id="GO:0005768">
    <property type="term" value="C:endosome"/>
    <property type="evidence" value="ECO:0007669"/>
    <property type="project" value="UniProtKB-SubCell"/>
</dbReference>
<evidence type="ECO:0000256" key="2">
    <source>
        <dbReference type="ARBA" id="ARBA00022553"/>
    </source>
</evidence>
<feature type="compositionally biased region" description="Low complexity" evidence="10">
    <location>
        <begin position="893"/>
        <end position="904"/>
    </location>
</feature>
<dbReference type="EMBL" id="VYZN01000054">
    <property type="protein sequence ID" value="KAE9526724.1"/>
    <property type="molecule type" value="Genomic_DNA"/>
</dbReference>
<evidence type="ECO:0000259" key="13">
    <source>
        <dbReference type="PROSITE" id="PS50023"/>
    </source>
</evidence>
<feature type="domain" description="Calponin-homology (CH)" evidence="12">
    <location>
        <begin position="4"/>
        <end position="110"/>
    </location>
</feature>
<dbReference type="InterPro" id="IPR001781">
    <property type="entry name" value="Znf_LIM"/>
</dbReference>
<feature type="compositionally biased region" description="Polar residues" evidence="10">
    <location>
        <begin position="114"/>
        <end position="141"/>
    </location>
</feature>
<dbReference type="PROSITE" id="PS00478">
    <property type="entry name" value="LIM_DOMAIN_1"/>
    <property type="match status" value="1"/>
</dbReference>
<feature type="region of interest" description="Disordered" evidence="10">
    <location>
        <begin position="114"/>
        <end position="142"/>
    </location>
</feature>
<keyword evidence="5 8" id="KW-0862">Zinc</keyword>
<evidence type="ECO:0000256" key="10">
    <source>
        <dbReference type="SAM" id="MobiDB-lite"/>
    </source>
</evidence>
<dbReference type="PROSITE" id="PS51848">
    <property type="entry name" value="BMERB"/>
    <property type="match status" value="1"/>
</dbReference>
<keyword evidence="7 9" id="KW-0175">Coiled coil</keyword>
<dbReference type="PANTHER" id="PTHR23167:SF84">
    <property type="entry name" value="ALPHA ACTININ 3-RELATED"/>
    <property type="match status" value="1"/>
</dbReference>
<dbReference type="Gene3D" id="1.10.418.10">
    <property type="entry name" value="Calponin-like domain"/>
    <property type="match status" value="1"/>
</dbReference>
<gene>
    <name evidence="15" type="ORF">AGLY_013372</name>
</gene>
<feature type="domain" description="LIM zinc-binding" evidence="13">
    <location>
        <begin position="205"/>
        <end position="266"/>
    </location>
</feature>
<evidence type="ECO:0008006" key="17">
    <source>
        <dbReference type="Google" id="ProtNLM"/>
    </source>
</evidence>
<dbReference type="Gene3D" id="2.10.110.10">
    <property type="entry name" value="Cysteine Rich Protein"/>
    <property type="match status" value="1"/>
</dbReference>
<comment type="subcellular location">
    <subcellularLocation>
        <location evidence="1">Endosome</location>
    </subcellularLocation>
</comment>
<evidence type="ECO:0000256" key="6">
    <source>
        <dbReference type="ARBA" id="ARBA00023038"/>
    </source>
</evidence>
<feature type="compositionally biased region" description="Low complexity" evidence="10">
    <location>
        <begin position="605"/>
        <end position="614"/>
    </location>
</feature>
<feature type="compositionally biased region" description="Polar residues" evidence="10">
    <location>
        <begin position="637"/>
        <end position="648"/>
    </location>
</feature>
<dbReference type="AlphaFoldDB" id="A0A6G0T650"/>
<keyword evidence="16" id="KW-1185">Reference proteome</keyword>
<evidence type="ECO:0000256" key="8">
    <source>
        <dbReference type="PROSITE-ProRule" id="PRU00125"/>
    </source>
</evidence>
<evidence type="ECO:0000313" key="16">
    <source>
        <dbReference type="Proteomes" id="UP000475862"/>
    </source>
</evidence>
<feature type="compositionally biased region" description="Basic residues" evidence="10">
    <location>
        <begin position="670"/>
        <end position="684"/>
    </location>
</feature>
<feature type="domain" description="BMERB" evidence="14">
    <location>
        <begin position="692"/>
        <end position="843"/>
    </location>
</feature>
<name>A0A6G0T650_APHGL</name>
<feature type="region of interest" description="Disordered" evidence="10">
    <location>
        <begin position="466"/>
        <end position="487"/>
    </location>
</feature>
<feature type="region of interest" description="Disordered" evidence="10">
    <location>
        <begin position="342"/>
        <end position="372"/>
    </location>
</feature>
<dbReference type="SUPFAM" id="SSF47576">
    <property type="entry name" value="Calponin-homology domain, CH-domain"/>
    <property type="match status" value="1"/>
</dbReference>
<feature type="compositionally biased region" description="Low complexity" evidence="10">
    <location>
        <begin position="649"/>
        <end position="662"/>
    </location>
</feature>
<dbReference type="OrthoDB" id="10017054at2759"/>
<evidence type="ECO:0000256" key="9">
    <source>
        <dbReference type="SAM" id="Coils"/>
    </source>
</evidence>
<dbReference type="GO" id="GO:0046872">
    <property type="term" value="F:metal ion binding"/>
    <property type="evidence" value="ECO:0007669"/>
    <property type="project" value="UniProtKB-KW"/>
</dbReference>
<keyword evidence="2" id="KW-0597">Phosphoprotein</keyword>
<evidence type="ECO:0000256" key="11">
    <source>
        <dbReference type="SAM" id="Phobius"/>
    </source>
</evidence>
<dbReference type="InterPro" id="IPR050540">
    <property type="entry name" value="F-actin_Monoox_Mical"/>
</dbReference>
<dbReference type="SMART" id="SM01203">
    <property type="entry name" value="DUF3585"/>
    <property type="match status" value="1"/>
</dbReference>
<dbReference type="PROSITE" id="PS50023">
    <property type="entry name" value="LIM_DOMAIN_2"/>
    <property type="match status" value="1"/>
</dbReference>
<dbReference type="SUPFAM" id="SSF57716">
    <property type="entry name" value="Glucocorticoid receptor-like (DNA-binding domain)"/>
    <property type="match status" value="1"/>
</dbReference>
<dbReference type="SMART" id="SM00033">
    <property type="entry name" value="CH"/>
    <property type="match status" value="1"/>
</dbReference>
<evidence type="ECO:0000256" key="3">
    <source>
        <dbReference type="ARBA" id="ARBA00022723"/>
    </source>
</evidence>
<dbReference type="InterPro" id="IPR022735">
    <property type="entry name" value="bMERB_dom"/>
</dbReference>
<dbReference type="Pfam" id="PF00412">
    <property type="entry name" value="LIM"/>
    <property type="match status" value="1"/>
</dbReference>
<keyword evidence="4" id="KW-0967">Endosome</keyword>
<organism evidence="15 16">
    <name type="scientific">Aphis glycines</name>
    <name type="common">Soybean aphid</name>
    <dbReference type="NCBI Taxonomy" id="307491"/>
    <lineage>
        <taxon>Eukaryota</taxon>
        <taxon>Metazoa</taxon>
        <taxon>Ecdysozoa</taxon>
        <taxon>Arthropoda</taxon>
        <taxon>Hexapoda</taxon>
        <taxon>Insecta</taxon>
        <taxon>Pterygota</taxon>
        <taxon>Neoptera</taxon>
        <taxon>Paraneoptera</taxon>
        <taxon>Hemiptera</taxon>
        <taxon>Sternorrhyncha</taxon>
        <taxon>Aphidomorpha</taxon>
        <taxon>Aphidoidea</taxon>
        <taxon>Aphididae</taxon>
        <taxon>Aphidini</taxon>
        <taxon>Aphis</taxon>
        <taxon>Aphis</taxon>
    </lineage>
</organism>
<dbReference type="FunFam" id="1.10.418.10:FF:000023">
    <property type="entry name" value="EH domain-binding protein 1 isoform X1"/>
    <property type="match status" value="1"/>
</dbReference>
<keyword evidence="11" id="KW-0472">Membrane</keyword>
<evidence type="ECO:0000259" key="14">
    <source>
        <dbReference type="PROSITE" id="PS51848"/>
    </source>
</evidence>
<feature type="region of interest" description="Disordered" evidence="10">
    <location>
        <begin position="499"/>
        <end position="694"/>
    </location>
</feature>